<dbReference type="AlphaFoldDB" id="A0A9P9EGZ3"/>
<evidence type="ECO:0008006" key="3">
    <source>
        <dbReference type="Google" id="ProtNLM"/>
    </source>
</evidence>
<dbReference type="OrthoDB" id="1022638at2759"/>
<dbReference type="EMBL" id="JAGMWT010000001">
    <property type="protein sequence ID" value="KAH7138060.1"/>
    <property type="molecule type" value="Genomic_DNA"/>
</dbReference>
<dbReference type="Proteomes" id="UP000700596">
    <property type="component" value="Unassembled WGS sequence"/>
</dbReference>
<organism evidence="1 2">
    <name type="scientific">Dendryphion nanum</name>
    <dbReference type="NCBI Taxonomy" id="256645"/>
    <lineage>
        <taxon>Eukaryota</taxon>
        <taxon>Fungi</taxon>
        <taxon>Dikarya</taxon>
        <taxon>Ascomycota</taxon>
        <taxon>Pezizomycotina</taxon>
        <taxon>Dothideomycetes</taxon>
        <taxon>Pleosporomycetidae</taxon>
        <taxon>Pleosporales</taxon>
        <taxon>Torulaceae</taxon>
        <taxon>Dendryphion</taxon>
    </lineage>
</organism>
<dbReference type="PANTHER" id="PTHR47843">
    <property type="entry name" value="BTB DOMAIN-CONTAINING PROTEIN-RELATED"/>
    <property type="match status" value="1"/>
</dbReference>
<keyword evidence="2" id="KW-1185">Reference proteome</keyword>
<accession>A0A9P9EGZ3</accession>
<name>A0A9P9EGZ3_9PLEO</name>
<evidence type="ECO:0000313" key="1">
    <source>
        <dbReference type="EMBL" id="KAH7138060.1"/>
    </source>
</evidence>
<dbReference type="InterPro" id="IPR011333">
    <property type="entry name" value="SKP1/BTB/POZ_sf"/>
</dbReference>
<protein>
    <recommendedName>
        <fullName evidence="3">BTB domain-containing protein</fullName>
    </recommendedName>
</protein>
<reference evidence="1" key="1">
    <citation type="journal article" date="2021" name="Nat. Commun.">
        <title>Genetic determinants of endophytism in the Arabidopsis root mycobiome.</title>
        <authorList>
            <person name="Mesny F."/>
            <person name="Miyauchi S."/>
            <person name="Thiergart T."/>
            <person name="Pickel B."/>
            <person name="Atanasova L."/>
            <person name="Karlsson M."/>
            <person name="Huettel B."/>
            <person name="Barry K.W."/>
            <person name="Haridas S."/>
            <person name="Chen C."/>
            <person name="Bauer D."/>
            <person name="Andreopoulos W."/>
            <person name="Pangilinan J."/>
            <person name="LaButti K."/>
            <person name="Riley R."/>
            <person name="Lipzen A."/>
            <person name="Clum A."/>
            <person name="Drula E."/>
            <person name="Henrissat B."/>
            <person name="Kohler A."/>
            <person name="Grigoriev I.V."/>
            <person name="Martin F.M."/>
            <person name="Hacquard S."/>
        </authorList>
    </citation>
    <scope>NUCLEOTIDE SEQUENCE</scope>
    <source>
        <strain evidence="1">MPI-CAGE-CH-0243</strain>
    </source>
</reference>
<comment type="caution">
    <text evidence="1">The sequence shown here is derived from an EMBL/GenBank/DDBJ whole genome shotgun (WGS) entry which is preliminary data.</text>
</comment>
<proteinExistence type="predicted"/>
<dbReference type="SUPFAM" id="SSF54695">
    <property type="entry name" value="POZ domain"/>
    <property type="match status" value="1"/>
</dbReference>
<dbReference type="PANTHER" id="PTHR47843:SF2">
    <property type="entry name" value="BTB DOMAIN-CONTAINING PROTEIN"/>
    <property type="match status" value="1"/>
</dbReference>
<dbReference type="Gene3D" id="3.30.710.10">
    <property type="entry name" value="Potassium Channel Kv1.1, Chain A"/>
    <property type="match status" value="1"/>
</dbReference>
<sequence>MASKEDLRAAEKPRMACLDFGEANLVKLNVGQGDVNSGFFRRALSGNWKEAHDGAIDFHEDDPQTFAKWLHFAHLGHIPGDSSNATKVRNNVGGKITELCRLYVLADRLLDISAQNAIICSIFDLSELPHASDSMDTILSAEAIIIAYEGTLDGNPLRKLMVDLWSNAEATFLVGKCAQFPPQFLLDLCVVTLNDRPRTRFSIASRKGRNSYLR</sequence>
<dbReference type="CDD" id="cd18186">
    <property type="entry name" value="BTB_POZ_ZBTB_KLHL-like"/>
    <property type="match status" value="1"/>
</dbReference>
<evidence type="ECO:0000313" key="2">
    <source>
        <dbReference type="Proteomes" id="UP000700596"/>
    </source>
</evidence>
<gene>
    <name evidence="1" type="ORF">B0J11DRAFT_574069</name>
</gene>